<proteinExistence type="predicted"/>
<organism evidence="1 2">
    <name type="scientific">Devosia aurantiaca</name>
    <dbReference type="NCBI Taxonomy" id="2714858"/>
    <lineage>
        <taxon>Bacteria</taxon>
        <taxon>Pseudomonadati</taxon>
        <taxon>Pseudomonadota</taxon>
        <taxon>Alphaproteobacteria</taxon>
        <taxon>Hyphomicrobiales</taxon>
        <taxon>Devosiaceae</taxon>
        <taxon>Devosia</taxon>
    </lineage>
</organism>
<dbReference type="Gene3D" id="3.90.230.10">
    <property type="entry name" value="Creatinase/methionine aminopeptidase superfamily"/>
    <property type="match status" value="1"/>
</dbReference>
<dbReference type="RefSeq" id="WP_164533215.1">
    <property type="nucleotide sequence ID" value="NZ_JAALFG010000001.1"/>
</dbReference>
<keyword evidence="2" id="KW-1185">Reference proteome</keyword>
<reference evidence="1 2" key="2">
    <citation type="submission" date="2020-03" db="EMBL/GenBank/DDBJ databases">
        <title>Devosia chinhatensis sp. nov., isolated from a hexachlorocyclohexane (HCH) dump site in India.</title>
        <authorList>
            <person name="Kumar M."/>
            <person name="Lal R."/>
        </authorList>
    </citation>
    <scope>NUCLEOTIDE SEQUENCE [LARGE SCALE GENOMIC DNA]</scope>
    <source>
        <strain evidence="1 2">H239</strain>
    </source>
</reference>
<evidence type="ECO:0000313" key="2">
    <source>
        <dbReference type="Proteomes" id="UP000474802"/>
    </source>
</evidence>
<gene>
    <name evidence="1" type="ORF">G5575_04160</name>
</gene>
<dbReference type="AlphaFoldDB" id="A0A6M1SIR6"/>
<reference evidence="1 2" key="1">
    <citation type="submission" date="2020-02" db="EMBL/GenBank/DDBJ databases">
        <authorList>
            <person name="Khan S.A."/>
            <person name="Jeon C.O."/>
            <person name="Chun B.H."/>
        </authorList>
    </citation>
    <scope>NUCLEOTIDE SEQUENCE [LARGE SCALE GENOMIC DNA]</scope>
    <source>
        <strain evidence="1 2">H239</strain>
    </source>
</reference>
<dbReference type="SUPFAM" id="SSF55920">
    <property type="entry name" value="Creatinase/aminopeptidase"/>
    <property type="match status" value="1"/>
</dbReference>
<sequence length="453" mass="48715">MSHLQSVAIPDFGVPLVRPQIPAATLAARCDDVYARAGKTWLFVYADREHNANILHLTGFDPRFEEAVFLLGPNGRRIVVTGNESESFTAISPLPNLEVMLSQTLSLMAQDRSKKPNLEAVLRDAGIKSGDRVGIVGWKYLGADEWDDGRAGFIMPHYMVVVLARIIGGPDGLSDETAIFMHPQNGSRTIVDADQIAAFEWASTRASASVWNVVTKARPGEREIEAARNFLYAGEPLSAHSMFASGNASYAIHGLNSAGSRVLGKGDGVTTAVGYWGGLSSRAGMLDDIDDSFVGIAASYFDALVTWYETANIGTTGGDLHDAVVNKLAEANLKPALNPGHLVSYDEWSHSPVRPGSSEALASGMVFQVDVIPGPIPAGKALNCEDAVAVADATLRADLAAKHPETWARIQARRVFLRNTIGVDLGEHLMPLSNIQLCLPPLWLKSDHVIVRS</sequence>
<dbReference type="EMBL" id="JAALFG010000001">
    <property type="protein sequence ID" value="NGP16990.1"/>
    <property type="molecule type" value="Genomic_DNA"/>
</dbReference>
<name>A0A6M1SIR6_9HYPH</name>
<comment type="caution">
    <text evidence="1">The sequence shown here is derived from an EMBL/GenBank/DDBJ whole genome shotgun (WGS) entry which is preliminary data.</text>
</comment>
<dbReference type="InterPro" id="IPR036005">
    <property type="entry name" value="Creatinase/aminopeptidase-like"/>
</dbReference>
<dbReference type="Proteomes" id="UP000474802">
    <property type="component" value="Unassembled WGS sequence"/>
</dbReference>
<accession>A0A6M1SIR6</accession>
<evidence type="ECO:0000313" key="1">
    <source>
        <dbReference type="EMBL" id="NGP16990.1"/>
    </source>
</evidence>
<protein>
    <submittedName>
        <fullName evidence="1">M24 family metallopeptidase</fullName>
    </submittedName>
</protein>